<dbReference type="PRINTS" id="PR00082">
    <property type="entry name" value="GLFDHDRGNASE"/>
</dbReference>
<protein>
    <recommendedName>
        <fullName evidence="1">glutamate dehydrogenase [NAD(P)(+)]</fullName>
        <ecNumber evidence="1">1.4.1.3</ecNumber>
    </recommendedName>
</protein>
<name>D8S689_SELML</name>
<dbReference type="Gene3D" id="3.40.50.720">
    <property type="entry name" value="NAD(P)-binding Rossmann-like Domain"/>
    <property type="match status" value="1"/>
</dbReference>
<evidence type="ECO:0000256" key="2">
    <source>
        <dbReference type="ARBA" id="ARBA00023002"/>
    </source>
</evidence>
<dbReference type="HOGENOM" id="CLU_1801476_0_0_1"/>
<comment type="catalytic activity">
    <reaction evidence="4">
        <text>L-glutamate + NAD(+) + H2O = 2-oxoglutarate + NH4(+) + NADH + H(+)</text>
        <dbReference type="Rhea" id="RHEA:15133"/>
        <dbReference type="ChEBI" id="CHEBI:15377"/>
        <dbReference type="ChEBI" id="CHEBI:15378"/>
        <dbReference type="ChEBI" id="CHEBI:16810"/>
        <dbReference type="ChEBI" id="CHEBI:28938"/>
        <dbReference type="ChEBI" id="CHEBI:29985"/>
        <dbReference type="ChEBI" id="CHEBI:57540"/>
        <dbReference type="ChEBI" id="CHEBI:57945"/>
        <dbReference type="EC" id="1.4.1.3"/>
    </reaction>
</comment>
<evidence type="ECO:0000256" key="5">
    <source>
        <dbReference type="ARBA" id="ARBA00048577"/>
    </source>
</evidence>
<dbReference type="InParanoid" id="D8S689"/>
<evidence type="ECO:0000259" key="7">
    <source>
        <dbReference type="Pfam" id="PF00208"/>
    </source>
</evidence>
<evidence type="ECO:0000256" key="1">
    <source>
        <dbReference type="ARBA" id="ARBA00012889"/>
    </source>
</evidence>
<dbReference type="EC" id="1.4.1.3" evidence="1"/>
<dbReference type="InterPro" id="IPR006096">
    <property type="entry name" value="Glu/Leu/Phe/Val/Trp_DH_C"/>
</dbReference>
<accession>D8S689</accession>
<dbReference type="InterPro" id="IPR006095">
    <property type="entry name" value="Glu/Leu/Phe/Val/Trp_DH"/>
</dbReference>
<feature type="domain" description="Glutamate/phenylalanine/leucine/valine/L-tryptophan dehydrogenase C-terminal" evidence="7">
    <location>
        <begin position="39"/>
        <end position="152"/>
    </location>
</feature>
<organism evidence="9">
    <name type="scientific">Selaginella moellendorffii</name>
    <name type="common">Spikemoss</name>
    <dbReference type="NCBI Taxonomy" id="88036"/>
    <lineage>
        <taxon>Eukaryota</taxon>
        <taxon>Viridiplantae</taxon>
        <taxon>Streptophyta</taxon>
        <taxon>Embryophyta</taxon>
        <taxon>Tracheophyta</taxon>
        <taxon>Lycopodiopsida</taxon>
        <taxon>Selaginellales</taxon>
        <taxon>Selaginellaceae</taxon>
        <taxon>Selaginella</taxon>
    </lineage>
</organism>
<dbReference type="PANTHER" id="PTHR11606">
    <property type="entry name" value="GLUTAMATE DEHYDROGENASE"/>
    <property type="match status" value="1"/>
</dbReference>
<comment type="similarity">
    <text evidence="6">Belongs to the Glu/Leu/Phe/Val dehydrogenases family.</text>
</comment>
<dbReference type="GO" id="GO:0004353">
    <property type="term" value="F:glutamate dehydrogenase [NAD(P)+] activity"/>
    <property type="evidence" value="ECO:0007669"/>
    <property type="project" value="UniProtKB-EC"/>
</dbReference>
<dbReference type="Gramene" id="EFJ19898">
    <property type="protein sequence ID" value="EFJ19898"/>
    <property type="gene ID" value="SELMODRAFT_110055"/>
</dbReference>
<dbReference type="GO" id="GO:0006520">
    <property type="term" value="P:amino acid metabolic process"/>
    <property type="evidence" value="ECO:0007669"/>
    <property type="project" value="InterPro"/>
</dbReference>
<keyword evidence="2 6" id="KW-0560">Oxidoreductase</keyword>
<dbReference type="KEGG" id="smo:SELMODRAFT_110055"/>
<dbReference type="Proteomes" id="UP000001514">
    <property type="component" value="Unassembled WGS sequence"/>
</dbReference>
<comment type="catalytic activity">
    <reaction evidence="5">
        <text>L-glutamate + NADP(+) + H2O = 2-oxoglutarate + NH4(+) + NADPH + H(+)</text>
        <dbReference type="Rhea" id="RHEA:11612"/>
        <dbReference type="ChEBI" id="CHEBI:15377"/>
        <dbReference type="ChEBI" id="CHEBI:15378"/>
        <dbReference type="ChEBI" id="CHEBI:16810"/>
        <dbReference type="ChEBI" id="CHEBI:28938"/>
        <dbReference type="ChEBI" id="CHEBI:29985"/>
        <dbReference type="ChEBI" id="CHEBI:57783"/>
        <dbReference type="ChEBI" id="CHEBI:58349"/>
        <dbReference type="EC" id="1.4.1.3"/>
    </reaction>
</comment>
<keyword evidence="9" id="KW-1185">Reference proteome</keyword>
<keyword evidence="3" id="KW-0520">NAD</keyword>
<proteinExistence type="inferred from homology"/>
<evidence type="ECO:0000256" key="3">
    <source>
        <dbReference type="ARBA" id="ARBA00023027"/>
    </source>
</evidence>
<evidence type="ECO:0000256" key="4">
    <source>
        <dbReference type="ARBA" id="ARBA00047867"/>
    </source>
</evidence>
<evidence type="ECO:0000256" key="6">
    <source>
        <dbReference type="RuleBase" id="RU004417"/>
    </source>
</evidence>
<dbReference type="InterPro" id="IPR036291">
    <property type="entry name" value="NAD(P)-bd_dom_sf"/>
</dbReference>
<dbReference type="Pfam" id="PF00208">
    <property type="entry name" value="ELFV_dehydrog"/>
    <property type="match status" value="1"/>
</dbReference>
<gene>
    <name evidence="8" type="ORF">SELMODRAFT_110055</name>
</gene>
<dbReference type="SUPFAM" id="SSF51735">
    <property type="entry name" value="NAD(P)-binding Rossmann-fold domains"/>
    <property type="match status" value="1"/>
</dbReference>
<dbReference type="EMBL" id="GL377604">
    <property type="protein sequence ID" value="EFJ19898.1"/>
    <property type="molecule type" value="Genomic_DNA"/>
</dbReference>
<evidence type="ECO:0000313" key="9">
    <source>
        <dbReference type="Proteomes" id="UP000001514"/>
    </source>
</evidence>
<reference evidence="8 9" key="1">
    <citation type="journal article" date="2011" name="Science">
        <title>The Selaginella genome identifies genetic changes associated with the evolution of vascular plants.</title>
        <authorList>
            <person name="Banks J.A."/>
            <person name="Nishiyama T."/>
            <person name="Hasebe M."/>
            <person name="Bowman J.L."/>
            <person name="Gribskov M."/>
            <person name="dePamphilis C."/>
            <person name="Albert V.A."/>
            <person name="Aono N."/>
            <person name="Aoyama T."/>
            <person name="Ambrose B.A."/>
            <person name="Ashton N.W."/>
            <person name="Axtell M.J."/>
            <person name="Barker E."/>
            <person name="Barker M.S."/>
            <person name="Bennetzen J.L."/>
            <person name="Bonawitz N.D."/>
            <person name="Chapple C."/>
            <person name="Cheng C."/>
            <person name="Correa L.G."/>
            <person name="Dacre M."/>
            <person name="DeBarry J."/>
            <person name="Dreyer I."/>
            <person name="Elias M."/>
            <person name="Engstrom E.M."/>
            <person name="Estelle M."/>
            <person name="Feng L."/>
            <person name="Finet C."/>
            <person name="Floyd S.K."/>
            <person name="Frommer W.B."/>
            <person name="Fujita T."/>
            <person name="Gramzow L."/>
            <person name="Gutensohn M."/>
            <person name="Harholt J."/>
            <person name="Hattori M."/>
            <person name="Heyl A."/>
            <person name="Hirai T."/>
            <person name="Hiwatashi Y."/>
            <person name="Ishikawa M."/>
            <person name="Iwata M."/>
            <person name="Karol K.G."/>
            <person name="Koehler B."/>
            <person name="Kolukisaoglu U."/>
            <person name="Kubo M."/>
            <person name="Kurata T."/>
            <person name="Lalonde S."/>
            <person name="Li K."/>
            <person name="Li Y."/>
            <person name="Litt A."/>
            <person name="Lyons E."/>
            <person name="Manning G."/>
            <person name="Maruyama T."/>
            <person name="Michael T.P."/>
            <person name="Mikami K."/>
            <person name="Miyazaki S."/>
            <person name="Morinaga S."/>
            <person name="Murata T."/>
            <person name="Mueller-Roeber B."/>
            <person name="Nelson D.R."/>
            <person name="Obara M."/>
            <person name="Oguri Y."/>
            <person name="Olmstead R.G."/>
            <person name="Onodera N."/>
            <person name="Petersen B.L."/>
            <person name="Pils B."/>
            <person name="Prigge M."/>
            <person name="Rensing S.A."/>
            <person name="Riano-Pachon D.M."/>
            <person name="Roberts A.W."/>
            <person name="Sato Y."/>
            <person name="Scheller H.V."/>
            <person name="Schulz B."/>
            <person name="Schulz C."/>
            <person name="Shakirov E.V."/>
            <person name="Shibagaki N."/>
            <person name="Shinohara N."/>
            <person name="Shippen D.E."/>
            <person name="Soerensen I."/>
            <person name="Sotooka R."/>
            <person name="Sugimoto N."/>
            <person name="Sugita M."/>
            <person name="Sumikawa N."/>
            <person name="Tanurdzic M."/>
            <person name="Theissen G."/>
            <person name="Ulvskov P."/>
            <person name="Wakazuki S."/>
            <person name="Weng J.K."/>
            <person name="Willats W.W."/>
            <person name="Wipf D."/>
            <person name="Wolf P.G."/>
            <person name="Yang L."/>
            <person name="Zimmer A.D."/>
            <person name="Zhu Q."/>
            <person name="Mitros T."/>
            <person name="Hellsten U."/>
            <person name="Loque D."/>
            <person name="Otillar R."/>
            <person name="Salamov A."/>
            <person name="Schmutz J."/>
            <person name="Shapiro H."/>
            <person name="Lindquist E."/>
            <person name="Lucas S."/>
            <person name="Rokhsar D."/>
            <person name="Grigoriev I.V."/>
        </authorList>
    </citation>
    <scope>NUCLEOTIDE SEQUENCE [LARGE SCALE GENOMIC DNA]</scope>
</reference>
<dbReference type="eggNOG" id="KOG2250">
    <property type="taxonomic scope" value="Eukaryota"/>
</dbReference>
<sequence>MNFHIFVSSQTMAWILDEYSKFQGYSPTIVTGKQLDLSGSVSREAATGRGVLYMTEALLADHGKSPWNQTSFVLQGFGKLVTILPNSSLRPKEAVSDITEAIKNNAGLDIPALIKHTQENGGFQLGDPIDASSILIEDCDELILAALGGVLNR</sequence>
<dbReference type="PANTHER" id="PTHR11606:SF24">
    <property type="entry name" value="NAD-SPECIFIC GLUTAMATE DEHYDROGENASE"/>
    <property type="match status" value="1"/>
</dbReference>
<evidence type="ECO:0000313" key="8">
    <source>
        <dbReference type="EMBL" id="EFJ19898.1"/>
    </source>
</evidence>
<dbReference type="STRING" id="88036.D8S689"/>
<dbReference type="AlphaFoldDB" id="D8S689"/>